<dbReference type="Pfam" id="PF07366">
    <property type="entry name" value="SnoaL"/>
    <property type="match status" value="1"/>
</dbReference>
<dbReference type="InterPro" id="IPR009959">
    <property type="entry name" value="Cyclase_SnoaL-like"/>
</dbReference>
<dbReference type="EMBL" id="WKJD01000016">
    <property type="protein sequence ID" value="MRX44464.1"/>
    <property type="molecule type" value="Genomic_DNA"/>
</dbReference>
<accession>A0A6L5R4G3</accession>
<dbReference type="InterPro" id="IPR032710">
    <property type="entry name" value="NTF2-like_dom_sf"/>
</dbReference>
<dbReference type="GO" id="GO:0030638">
    <property type="term" value="P:polyketide metabolic process"/>
    <property type="evidence" value="ECO:0007669"/>
    <property type="project" value="InterPro"/>
</dbReference>
<evidence type="ECO:0000313" key="1">
    <source>
        <dbReference type="EMBL" id="MRX44464.1"/>
    </source>
</evidence>
<proteinExistence type="predicted"/>
<dbReference type="Gene3D" id="3.10.450.50">
    <property type="match status" value="1"/>
</dbReference>
<protein>
    <submittedName>
        <fullName evidence="1">DUF4440 domain-containing protein</fullName>
    </submittedName>
</protein>
<evidence type="ECO:0000313" key="2">
    <source>
        <dbReference type="Proteomes" id="UP000476511"/>
    </source>
</evidence>
<sequence>MLPRRRGGTVAVRPEGEEHIMDTDSTDVVRRFLEAWSSQDLDTAAGLVTEDFVNNSSTSQGRQGVIEEGRFWFGAFPDARVSIEDLIADGDKVVARTHATATHLGEFLGSAPTGRTIELDEIDIFRVEGGSIAESWSVPDLFGLMNQIGAFEHAGVD</sequence>
<name>A0A6L5R4G3_9MICO</name>
<dbReference type="PANTHER" id="PTHR38436:SF1">
    <property type="entry name" value="ESTER CYCLASE"/>
    <property type="match status" value="1"/>
</dbReference>
<keyword evidence="2" id="KW-1185">Reference proteome</keyword>
<gene>
    <name evidence="1" type="ORF">GJR97_12100</name>
</gene>
<dbReference type="PANTHER" id="PTHR38436">
    <property type="entry name" value="POLYKETIDE CYCLASE SNOAL-LIKE DOMAIN"/>
    <property type="match status" value="1"/>
</dbReference>
<organism evidence="1 2">
    <name type="scientific">Agromyces kandeliae</name>
    <dbReference type="NCBI Taxonomy" id="2666141"/>
    <lineage>
        <taxon>Bacteria</taxon>
        <taxon>Bacillati</taxon>
        <taxon>Actinomycetota</taxon>
        <taxon>Actinomycetes</taxon>
        <taxon>Micrococcales</taxon>
        <taxon>Microbacteriaceae</taxon>
        <taxon>Agromyces</taxon>
    </lineage>
</organism>
<reference evidence="1 2" key="1">
    <citation type="submission" date="2019-11" db="EMBL/GenBank/DDBJ databases">
        <title>Agromyces kandeliae sp. nov., isolated from mangrove soil.</title>
        <authorList>
            <person name="Wang R."/>
        </authorList>
    </citation>
    <scope>NUCLEOTIDE SEQUENCE [LARGE SCALE GENOMIC DNA]</scope>
    <source>
        <strain evidence="1 2">Q22</strain>
    </source>
</reference>
<comment type="caution">
    <text evidence="1">The sequence shown here is derived from an EMBL/GenBank/DDBJ whole genome shotgun (WGS) entry which is preliminary data.</text>
</comment>
<dbReference type="AlphaFoldDB" id="A0A6L5R4G3"/>
<dbReference type="SUPFAM" id="SSF54427">
    <property type="entry name" value="NTF2-like"/>
    <property type="match status" value="1"/>
</dbReference>
<dbReference type="Proteomes" id="UP000476511">
    <property type="component" value="Unassembled WGS sequence"/>
</dbReference>